<dbReference type="InterPro" id="IPR035437">
    <property type="entry name" value="SNase_OB-fold_sf"/>
</dbReference>
<dbReference type="Pfam" id="PF00565">
    <property type="entry name" value="SNase"/>
    <property type="match status" value="1"/>
</dbReference>
<keyword evidence="7" id="KW-1185">Reference proteome</keyword>
<evidence type="ECO:0000259" key="5">
    <source>
        <dbReference type="PROSITE" id="PS50830"/>
    </source>
</evidence>
<comment type="caution">
    <text evidence="6">The sequence shown here is derived from an EMBL/GenBank/DDBJ whole genome shotgun (WGS) entry which is preliminary data.</text>
</comment>
<evidence type="ECO:0000256" key="1">
    <source>
        <dbReference type="ARBA" id="ARBA00022722"/>
    </source>
</evidence>
<reference evidence="7" key="1">
    <citation type="journal article" date="2019" name="Int. J. Syst. Evol. Microbiol.">
        <title>The Global Catalogue of Microorganisms (GCM) 10K type strain sequencing project: providing services to taxonomists for standard genome sequencing and annotation.</title>
        <authorList>
            <consortium name="The Broad Institute Genomics Platform"/>
            <consortium name="The Broad Institute Genome Sequencing Center for Infectious Disease"/>
            <person name="Wu L."/>
            <person name="Ma J."/>
        </authorList>
    </citation>
    <scope>NUCLEOTIDE SEQUENCE [LARGE SCALE GENOMIC DNA]</scope>
    <source>
        <strain evidence="7">JCM 16949</strain>
    </source>
</reference>
<evidence type="ECO:0000313" key="7">
    <source>
        <dbReference type="Proteomes" id="UP001501004"/>
    </source>
</evidence>
<evidence type="ECO:0000256" key="2">
    <source>
        <dbReference type="ARBA" id="ARBA00022759"/>
    </source>
</evidence>
<feature type="region of interest" description="Disordered" evidence="4">
    <location>
        <begin position="36"/>
        <end position="56"/>
    </location>
</feature>
<dbReference type="Proteomes" id="UP001501004">
    <property type="component" value="Unassembled WGS sequence"/>
</dbReference>
<dbReference type="SMART" id="SM00318">
    <property type="entry name" value="SNc"/>
    <property type="match status" value="1"/>
</dbReference>
<dbReference type="PROSITE" id="PS50830">
    <property type="entry name" value="TNASE_3"/>
    <property type="match status" value="1"/>
</dbReference>
<dbReference type="EMBL" id="BAABAE010000001">
    <property type="protein sequence ID" value="GAA3731357.1"/>
    <property type="molecule type" value="Genomic_DNA"/>
</dbReference>
<accession>A0ABP7F4J9</accession>
<dbReference type="RefSeq" id="WP_344753329.1">
    <property type="nucleotide sequence ID" value="NZ_BAABAE010000001.1"/>
</dbReference>
<feature type="compositionally biased region" description="Gly residues" evidence="4">
    <location>
        <begin position="37"/>
        <end position="53"/>
    </location>
</feature>
<protein>
    <recommendedName>
        <fullName evidence="5">TNase-like domain-containing protein</fullName>
    </recommendedName>
</protein>
<sequence>MKRLAALAVVILLIALAVYYVVANLPGAVDSSLGDTDGTGGPGGSNPGGGGGTVVASGVERPAEATLSHVAYVHDGDTLYLQPDGTTSRAEEITVRLIGIDTPELRPAVECYALEARDRLRELLPQGAAVWIAEDEGALDQYGRSLLYLWTERGDFVNLELVAEGYAWAVDIAPNDAYWPELEAAERSASDARLGLWGSC</sequence>
<feature type="domain" description="TNase-like" evidence="5">
    <location>
        <begin position="64"/>
        <end position="199"/>
    </location>
</feature>
<gene>
    <name evidence="6" type="ORF">GCM10022239_04940</name>
</gene>
<proteinExistence type="predicted"/>
<dbReference type="PANTHER" id="PTHR12302">
    <property type="entry name" value="EBNA2 BINDING PROTEIN P100"/>
    <property type="match status" value="1"/>
</dbReference>
<evidence type="ECO:0000256" key="3">
    <source>
        <dbReference type="ARBA" id="ARBA00022801"/>
    </source>
</evidence>
<evidence type="ECO:0000313" key="6">
    <source>
        <dbReference type="EMBL" id="GAA3731357.1"/>
    </source>
</evidence>
<keyword evidence="1" id="KW-0540">Nuclease</keyword>
<name>A0ABP7F4J9_9MICO</name>
<keyword evidence="3" id="KW-0378">Hydrolase</keyword>
<organism evidence="6 7">
    <name type="scientific">Leifsonella bigeumensis</name>
    <dbReference type="NCBI Taxonomy" id="433643"/>
    <lineage>
        <taxon>Bacteria</taxon>
        <taxon>Bacillati</taxon>
        <taxon>Actinomycetota</taxon>
        <taxon>Actinomycetes</taxon>
        <taxon>Micrococcales</taxon>
        <taxon>Microbacteriaceae</taxon>
        <taxon>Leifsonella</taxon>
    </lineage>
</organism>
<keyword evidence="2" id="KW-0255">Endonuclease</keyword>
<dbReference type="InterPro" id="IPR016071">
    <property type="entry name" value="Staphylococal_nuclease_OB-fold"/>
</dbReference>
<dbReference type="PANTHER" id="PTHR12302:SF3">
    <property type="entry name" value="SERINE_THREONINE-PROTEIN KINASE 31"/>
    <property type="match status" value="1"/>
</dbReference>
<evidence type="ECO:0000256" key="4">
    <source>
        <dbReference type="SAM" id="MobiDB-lite"/>
    </source>
</evidence>
<dbReference type="Gene3D" id="2.40.50.90">
    <property type="match status" value="1"/>
</dbReference>
<dbReference type="SUPFAM" id="SSF50199">
    <property type="entry name" value="Staphylococcal nuclease"/>
    <property type="match status" value="1"/>
</dbReference>